<dbReference type="InterPro" id="IPR008972">
    <property type="entry name" value="Cupredoxin"/>
</dbReference>
<protein>
    <submittedName>
        <fullName evidence="5">GPI-anchored cupredoxin</fullName>
    </submittedName>
</protein>
<dbReference type="PANTHER" id="PTHR34883:SF20">
    <property type="entry name" value="PHYTOCYANIN DOMAIN-CONTAINING PROTEIN"/>
    <property type="match status" value="1"/>
</dbReference>
<keyword evidence="3" id="KW-0732">Signal</keyword>
<dbReference type="GO" id="GO:0009055">
    <property type="term" value="F:electron transfer activity"/>
    <property type="evidence" value="ECO:0007669"/>
    <property type="project" value="InterPro"/>
</dbReference>
<keyword evidence="1" id="KW-0479">Metal-binding</keyword>
<evidence type="ECO:0000256" key="1">
    <source>
        <dbReference type="ARBA" id="ARBA00022723"/>
    </source>
</evidence>
<evidence type="ECO:0000259" key="4">
    <source>
        <dbReference type="Pfam" id="PF00127"/>
    </source>
</evidence>
<organism evidence="5 6">
    <name type="scientific">Hyphodiscus hymeniophilus</name>
    <dbReference type="NCBI Taxonomy" id="353542"/>
    <lineage>
        <taxon>Eukaryota</taxon>
        <taxon>Fungi</taxon>
        <taxon>Dikarya</taxon>
        <taxon>Ascomycota</taxon>
        <taxon>Pezizomycotina</taxon>
        <taxon>Leotiomycetes</taxon>
        <taxon>Helotiales</taxon>
        <taxon>Hyphodiscaceae</taxon>
        <taxon>Hyphodiscus</taxon>
    </lineage>
</organism>
<dbReference type="Pfam" id="PF00127">
    <property type="entry name" value="Copper-bind"/>
    <property type="match status" value="1"/>
</dbReference>
<dbReference type="SUPFAM" id="SSF49503">
    <property type="entry name" value="Cupredoxins"/>
    <property type="match status" value="1"/>
</dbReference>
<dbReference type="AlphaFoldDB" id="A0A9P6VEL2"/>
<comment type="caution">
    <text evidence="5">The sequence shown here is derived from an EMBL/GenBank/DDBJ whole genome shotgun (WGS) entry which is preliminary data.</text>
</comment>
<evidence type="ECO:0000256" key="3">
    <source>
        <dbReference type="SAM" id="SignalP"/>
    </source>
</evidence>
<accession>A0A9P6VEL2</accession>
<dbReference type="GO" id="GO:0005507">
    <property type="term" value="F:copper ion binding"/>
    <property type="evidence" value="ECO:0007669"/>
    <property type="project" value="InterPro"/>
</dbReference>
<dbReference type="InterPro" id="IPR000923">
    <property type="entry name" value="BlueCu_1"/>
</dbReference>
<feature type="domain" description="Blue (type 1) copper" evidence="4">
    <location>
        <begin position="19"/>
        <end position="116"/>
    </location>
</feature>
<dbReference type="PANTHER" id="PTHR34883">
    <property type="entry name" value="SERINE-RICH PROTEIN, PUTATIVE-RELATED-RELATED"/>
    <property type="match status" value="1"/>
</dbReference>
<sequence length="216" mass="22130">MFYSIINVLVLAAAVFAKTVSIDVANGALNFNPNTTTADVGDVLEFHFYSFAAPHSVVKGDFDSPCMPASNTFFSGYIDGTPSGNDTYSITVKSTDPIWFYCSAHKHCQNGMVGVVNPPSNMTIAMYAVAAKQAASNVAPASTMISGYHTTMPTTTTISLSVNGNSSSSMMQTIAQATSTITGKGAASSTSTGGGPMNTAGVFGVMAAGGLAALMV</sequence>
<proteinExistence type="predicted"/>
<feature type="signal peptide" evidence="3">
    <location>
        <begin position="1"/>
        <end position="17"/>
    </location>
</feature>
<evidence type="ECO:0000313" key="5">
    <source>
        <dbReference type="EMBL" id="KAG0646451.1"/>
    </source>
</evidence>
<dbReference type="CDD" id="cd00920">
    <property type="entry name" value="Cupredoxin"/>
    <property type="match status" value="1"/>
</dbReference>
<gene>
    <name evidence="5" type="ORF">D0Z07_7344</name>
</gene>
<dbReference type="EMBL" id="VNKQ01000015">
    <property type="protein sequence ID" value="KAG0646451.1"/>
    <property type="molecule type" value="Genomic_DNA"/>
</dbReference>
<dbReference type="InterPro" id="IPR052953">
    <property type="entry name" value="Ser-rich/MCO-related"/>
</dbReference>
<evidence type="ECO:0000256" key="2">
    <source>
        <dbReference type="ARBA" id="ARBA00023008"/>
    </source>
</evidence>
<name>A0A9P6VEL2_9HELO</name>
<keyword evidence="2" id="KW-0186">Copper</keyword>
<dbReference type="OrthoDB" id="2331100at2759"/>
<dbReference type="Gene3D" id="2.60.40.420">
    <property type="entry name" value="Cupredoxins - blue copper proteins"/>
    <property type="match status" value="1"/>
</dbReference>
<reference evidence="5" key="1">
    <citation type="submission" date="2019-07" db="EMBL/GenBank/DDBJ databases">
        <title>Hyphodiscus hymeniophilus genome sequencing and assembly.</title>
        <authorList>
            <person name="Kramer G."/>
            <person name="Nodwell J."/>
        </authorList>
    </citation>
    <scope>NUCLEOTIDE SEQUENCE</scope>
    <source>
        <strain evidence="5">ATCC 34498</strain>
    </source>
</reference>
<evidence type="ECO:0000313" key="6">
    <source>
        <dbReference type="Proteomes" id="UP000785200"/>
    </source>
</evidence>
<keyword evidence="6" id="KW-1185">Reference proteome</keyword>
<dbReference type="Proteomes" id="UP000785200">
    <property type="component" value="Unassembled WGS sequence"/>
</dbReference>
<feature type="chain" id="PRO_5040312092" evidence="3">
    <location>
        <begin position="18"/>
        <end position="216"/>
    </location>
</feature>